<dbReference type="HAMAP" id="MF_00048">
    <property type="entry name" value="UPF0102"/>
    <property type="match status" value="1"/>
</dbReference>
<dbReference type="RefSeq" id="WP_161139764.1">
    <property type="nucleotide sequence ID" value="NZ_SPKJ01000014.1"/>
</dbReference>
<dbReference type="Pfam" id="PF02021">
    <property type="entry name" value="UPF0102"/>
    <property type="match status" value="1"/>
</dbReference>
<dbReference type="NCBIfam" id="NF009151">
    <property type="entry name" value="PRK12497.1-5"/>
    <property type="match status" value="1"/>
</dbReference>
<evidence type="ECO:0000313" key="4">
    <source>
        <dbReference type="Proteomes" id="UP000773614"/>
    </source>
</evidence>
<protein>
    <recommendedName>
        <fullName evidence="2">UPF0102 protein E4O86_06795</fullName>
    </recommendedName>
</protein>
<dbReference type="InterPro" id="IPR011335">
    <property type="entry name" value="Restrct_endonuc-II-like"/>
</dbReference>
<evidence type="ECO:0000256" key="2">
    <source>
        <dbReference type="HAMAP-Rule" id="MF_00048"/>
    </source>
</evidence>
<organism evidence="3 4">
    <name type="scientific">Propylenella binzhouense</name>
    <dbReference type="NCBI Taxonomy" id="2555902"/>
    <lineage>
        <taxon>Bacteria</taxon>
        <taxon>Pseudomonadati</taxon>
        <taxon>Pseudomonadota</taxon>
        <taxon>Alphaproteobacteria</taxon>
        <taxon>Hyphomicrobiales</taxon>
        <taxon>Propylenellaceae</taxon>
        <taxon>Propylenella</taxon>
    </lineage>
</organism>
<dbReference type="InterPro" id="IPR003509">
    <property type="entry name" value="UPF0102_YraN-like"/>
</dbReference>
<comment type="similarity">
    <text evidence="1 2">Belongs to the UPF0102 family.</text>
</comment>
<reference evidence="3" key="1">
    <citation type="submission" date="2019-03" db="EMBL/GenBank/DDBJ databases">
        <title>Afifella sp. nov., isolated from activated sludge.</title>
        <authorList>
            <person name="Li Q."/>
            <person name="Liu Y."/>
        </authorList>
    </citation>
    <scope>NUCLEOTIDE SEQUENCE</scope>
    <source>
        <strain evidence="3">L72</strain>
    </source>
</reference>
<proteinExistence type="inferred from homology"/>
<comment type="caution">
    <text evidence="3">The sequence shown here is derived from an EMBL/GenBank/DDBJ whole genome shotgun (WGS) entry which is preliminary data.</text>
</comment>
<dbReference type="EMBL" id="SPKJ01000014">
    <property type="protein sequence ID" value="MYZ47417.1"/>
    <property type="molecule type" value="Genomic_DNA"/>
</dbReference>
<gene>
    <name evidence="3" type="ORF">E4O86_06795</name>
</gene>
<dbReference type="PANTHER" id="PTHR34039">
    <property type="entry name" value="UPF0102 PROTEIN YRAN"/>
    <property type="match status" value="1"/>
</dbReference>
<dbReference type="Gene3D" id="3.40.1350.10">
    <property type="match status" value="1"/>
</dbReference>
<evidence type="ECO:0000313" key="3">
    <source>
        <dbReference type="EMBL" id="MYZ47417.1"/>
    </source>
</evidence>
<dbReference type="InterPro" id="IPR011856">
    <property type="entry name" value="tRNA_endonuc-like_dom_sf"/>
</dbReference>
<name>A0A964T3T4_9HYPH</name>
<dbReference type="SUPFAM" id="SSF52980">
    <property type="entry name" value="Restriction endonuclease-like"/>
    <property type="match status" value="1"/>
</dbReference>
<keyword evidence="4" id="KW-1185">Reference proteome</keyword>
<dbReference type="Proteomes" id="UP000773614">
    <property type="component" value="Unassembled WGS sequence"/>
</dbReference>
<dbReference type="AlphaFoldDB" id="A0A964T3T4"/>
<sequence>MSPRGFGAARRQAYRRGHAAEFAALLLLAAKGYRALARRYRTPLGEIDLVLKRGDTIVFAEVKARPTLRDGMDSVTPAAERRIAGAAGIWLARHPRAAALTLRFDLVIVRPWRLPHHVPDAFRPGW</sequence>
<dbReference type="PANTHER" id="PTHR34039:SF1">
    <property type="entry name" value="UPF0102 PROTEIN YRAN"/>
    <property type="match status" value="1"/>
</dbReference>
<evidence type="ECO:0000256" key="1">
    <source>
        <dbReference type="ARBA" id="ARBA00006738"/>
    </source>
</evidence>
<dbReference type="OrthoDB" id="9812968at2"/>
<dbReference type="GO" id="GO:0003676">
    <property type="term" value="F:nucleic acid binding"/>
    <property type="evidence" value="ECO:0007669"/>
    <property type="project" value="InterPro"/>
</dbReference>
<accession>A0A964T3T4</accession>